<feature type="transmembrane region" description="Helical" evidence="1">
    <location>
        <begin position="15"/>
        <end position="38"/>
    </location>
</feature>
<dbReference type="Proteomes" id="UP001383192">
    <property type="component" value="Unassembled WGS sequence"/>
</dbReference>
<reference evidence="2 3" key="1">
    <citation type="submission" date="2024-01" db="EMBL/GenBank/DDBJ databases">
        <title>A draft genome for a cacao thread blight-causing isolate of Paramarasmius palmivorus.</title>
        <authorList>
            <person name="Baruah I.K."/>
            <person name="Bukari Y."/>
            <person name="Amoako-Attah I."/>
            <person name="Meinhardt L.W."/>
            <person name="Bailey B.A."/>
            <person name="Cohen S.P."/>
        </authorList>
    </citation>
    <scope>NUCLEOTIDE SEQUENCE [LARGE SCALE GENOMIC DNA]</scope>
    <source>
        <strain evidence="2 3">GH-12</strain>
    </source>
</reference>
<name>A0AAW0EA79_9AGAR</name>
<comment type="caution">
    <text evidence="2">The sequence shown here is derived from an EMBL/GenBank/DDBJ whole genome shotgun (WGS) entry which is preliminary data.</text>
</comment>
<gene>
    <name evidence="2" type="primary">CCC2_2</name>
    <name evidence="2" type="ORF">VNI00_000744</name>
</gene>
<keyword evidence="1" id="KW-0472">Membrane</keyword>
<keyword evidence="3" id="KW-1185">Reference proteome</keyword>
<organism evidence="2 3">
    <name type="scientific">Paramarasmius palmivorus</name>
    <dbReference type="NCBI Taxonomy" id="297713"/>
    <lineage>
        <taxon>Eukaryota</taxon>
        <taxon>Fungi</taxon>
        <taxon>Dikarya</taxon>
        <taxon>Basidiomycota</taxon>
        <taxon>Agaricomycotina</taxon>
        <taxon>Agaricomycetes</taxon>
        <taxon>Agaricomycetidae</taxon>
        <taxon>Agaricales</taxon>
        <taxon>Marasmiineae</taxon>
        <taxon>Marasmiaceae</taxon>
        <taxon>Paramarasmius</taxon>
    </lineage>
</organism>
<dbReference type="EMBL" id="JAYKXP010000002">
    <property type="protein sequence ID" value="KAK7061009.1"/>
    <property type="molecule type" value="Genomic_DNA"/>
</dbReference>
<sequence length="97" mass="10150">MGFFLPVGIYMHPMLAGAAMAFSSVSVVTSSLTLKWWVRPADSVMPDEAHDGGAGWTGMIGDVVGSAWDSLKGLVRGDNAAKSGYSQLPVEMSSTTP</sequence>
<accession>A0AAW0EA79</accession>
<proteinExistence type="predicted"/>
<dbReference type="AlphaFoldDB" id="A0AAW0EA79"/>
<evidence type="ECO:0000313" key="3">
    <source>
        <dbReference type="Proteomes" id="UP001383192"/>
    </source>
</evidence>
<evidence type="ECO:0000313" key="2">
    <source>
        <dbReference type="EMBL" id="KAK7061009.1"/>
    </source>
</evidence>
<evidence type="ECO:0000256" key="1">
    <source>
        <dbReference type="SAM" id="Phobius"/>
    </source>
</evidence>
<keyword evidence="1" id="KW-0812">Transmembrane</keyword>
<protein>
    <submittedName>
        <fullName evidence="2">Cu(2+)-transporting P-type ATPase</fullName>
    </submittedName>
</protein>
<keyword evidence="1" id="KW-1133">Transmembrane helix</keyword>